<dbReference type="AlphaFoldDB" id="A0A934R7N5"/>
<name>A0A934R7N5_9BACT</name>
<feature type="binding site" evidence="1">
    <location>
        <position position="286"/>
    </location>
    <ligand>
        <name>Mg(2+)</name>
        <dbReference type="ChEBI" id="CHEBI:18420"/>
        <label>1</label>
    </ligand>
</feature>
<proteinExistence type="predicted"/>
<dbReference type="GO" id="GO:0046872">
    <property type="term" value="F:metal ion binding"/>
    <property type="evidence" value="ECO:0007669"/>
    <property type="project" value="UniProtKB-KW"/>
</dbReference>
<dbReference type="RefSeq" id="WP_200275046.1">
    <property type="nucleotide sequence ID" value="NZ_JAENII010000001.1"/>
</dbReference>
<gene>
    <name evidence="2" type="ORF">JIN81_00305</name>
</gene>
<reference evidence="2" key="1">
    <citation type="submission" date="2021-01" db="EMBL/GenBank/DDBJ databases">
        <title>Modified the classification status of verrucomicrobia.</title>
        <authorList>
            <person name="Feng X."/>
        </authorList>
    </citation>
    <scope>NUCLEOTIDE SEQUENCE</scope>
    <source>
        <strain evidence="2">KCTC 22201</strain>
    </source>
</reference>
<evidence type="ECO:0000313" key="3">
    <source>
        <dbReference type="Proteomes" id="UP000658278"/>
    </source>
</evidence>
<keyword evidence="1" id="KW-0479">Metal-binding</keyword>
<dbReference type="Pfam" id="PF03747">
    <property type="entry name" value="ADP_ribosyl_GH"/>
    <property type="match status" value="1"/>
</dbReference>
<keyword evidence="3" id="KW-1185">Reference proteome</keyword>
<dbReference type="Gene3D" id="1.10.4080.10">
    <property type="entry name" value="ADP-ribosylation/Crystallin J1"/>
    <property type="match status" value="1"/>
</dbReference>
<evidence type="ECO:0000256" key="1">
    <source>
        <dbReference type="PIRSR" id="PIRSR605502-1"/>
    </source>
</evidence>
<evidence type="ECO:0000313" key="2">
    <source>
        <dbReference type="EMBL" id="MBK1825443.1"/>
    </source>
</evidence>
<dbReference type="SUPFAM" id="SSF101478">
    <property type="entry name" value="ADP-ribosylglycohydrolase"/>
    <property type="match status" value="1"/>
</dbReference>
<organism evidence="2 3">
    <name type="scientific">Haloferula rosea</name>
    <dbReference type="NCBI Taxonomy" id="490093"/>
    <lineage>
        <taxon>Bacteria</taxon>
        <taxon>Pseudomonadati</taxon>
        <taxon>Verrucomicrobiota</taxon>
        <taxon>Verrucomicrobiia</taxon>
        <taxon>Verrucomicrobiales</taxon>
        <taxon>Verrucomicrobiaceae</taxon>
        <taxon>Haloferula</taxon>
    </lineage>
</organism>
<dbReference type="PANTHER" id="PTHR16222:SF34">
    <property type="entry name" value="ADP-RIBOSYLGLYCOHYDROLASE"/>
    <property type="match status" value="1"/>
</dbReference>
<dbReference type="InterPro" id="IPR036705">
    <property type="entry name" value="Ribosyl_crysJ1_sf"/>
</dbReference>
<protein>
    <submittedName>
        <fullName evidence="2">ADP-ribosylglycohydrolase family protein</fullName>
    </submittedName>
</protein>
<dbReference type="InterPro" id="IPR005502">
    <property type="entry name" value="Ribosyl_crysJ1"/>
</dbReference>
<accession>A0A934R7N5</accession>
<comment type="caution">
    <text evidence="2">The sequence shown here is derived from an EMBL/GenBank/DDBJ whole genome shotgun (WGS) entry which is preliminary data.</text>
</comment>
<dbReference type="EMBL" id="JAENII010000001">
    <property type="protein sequence ID" value="MBK1825443.1"/>
    <property type="molecule type" value="Genomic_DNA"/>
</dbReference>
<dbReference type="Proteomes" id="UP000658278">
    <property type="component" value="Unassembled WGS sequence"/>
</dbReference>
<sequence>MILQQAYLGSLVADALAMPGHWYYDREALRRDYGTLDHYQAPKNPHPGSILWRSEYTPLNEKGDILREQARFWGQRGIHYHQLLEAGENTINFRLARELHQQVQDHGGYDAERWAGRYIECMLTPGWHRDTYLEEYHRGFFTRYAQGKSITRCGISDKHIGGLAQIPALLAALPEDVDPRETIYEHLALTHRHSNVRRAADCLGRLLRGIQTGQALREAIARDAGDWFSSRKAERWENRPDEEVIGPIFSPACYIDQAFPAAIYLAWKYHDDFDAGIIANAMVGGDNCHRGAVVGALLGAVHGVSERWTTGLQALQPSPSC</sequence>
<dbReference type="InterPro" id="IPR050792">
    <property type="entry name" value="ADP-ribosylglycohydrolase"/>
</dbReference>
<keyword evidence="1" id="KW-0460">Magnesium</keyword>
<dbReference type="PANTHER" id="PTHR16222">
    <property type="entry name" value="ADP-RIBOSYLGLYCOHYDROLASE"/>
    <property type="match status" value="1"/>
</dbReference>
<comment type="cofactor">
    <cofactor evidence="1">
        <name>Mg(2+)</name>
        <dbReference type="ChEBI" id="CHEBI:18420"/>
    </cofactor>
    <text evidence="1">Binds 2 magnesium ions per subunit.</text>
</comment>